<proteinExistence type="predicted"/>
<name>A0AAE0L4R5_9CHLO</name>
<evidence type="ECO:0000256" key="1">
    <source>
        <dbReference type="SAM" id="MobiDB-lite"/>
    </source>
</evidence>
<dbReference type="EMBL" id="LGRX02009195">
    <property type="protein sequence ID" value="KAK3272028.1"/>
    <property type="molecule type" value="Genomic_DNA"/>
</dbReference>
<protein>
    <submittedName>
        <fullName evidence="2">Uncharacterized protein</fullName>
    </submittedName>
</protein>
<dbReference type="AlphaFoldDB" id="A0AAE0L4R5"/>
<feature type="region of interest" description="Disordered" evidence="1">
    <location>
        <begin position="1"/>
        <end position="85"/>
    </location>
</feature>
<feature type="non-terminal residue" evidence="2">
    <location>
        <position position="149"/>
    </location>
</feature>
<accession>A0AAE0L4R5</accession>
<reference evidence="2 3" key="1">
    <citation type="journal article" date="2015" name="Genome Biol. Evol.">
        <title>Comparative Genomics of a Bacterivorous Green Alga Reveals Evolutionary Causalities and Consequences of Phago-Mixotrophic Mode of Nutrition.</title>
        <authorList>
            <person name="Burns J.A."/>
            <person name="Paasch A."/>
            <person name="Narechania A."/>
            <person name="Kim E."/>
        </authorList>
    </citation>
    <scope>NUCLEOTIDE SEQUENCE [LARGE SCALE GENOMIC DNA]</scope>
    <source>
        <strain evidence="2 3">PLY_AMNH</strain>
    </source>
</reference>
<evidence type="ECO:0000313" key="2">
    <source>
        <dbReference type="EMBL" id="KAK3272028.1"/>
    </source>
</evidence>
<organism evidence="2 3">
    <name type="scientific">Cymbomonas tetramitiformis</name>
    <dbReference type="NCBI Taxonomy" id="36881"/>
    <lineage>
        <taxon>Eukaryota</taxon>
        <taxon>Viridiplantae</taxon>
        <taxon>Chlorophyta</taxon>
        <taxon>Pyramimonadophyceae</taxon>
        <taxon>Pyramimonadales</taxon>
        <taxon>Pyramimonadaceae</taxon>
        <taxon>Cymbomonas</taxon>
    </lineage>
</organism>
<gene>
    <name evidence="2" type="ORF">CYMTET_19649</name>
</gene>
<feature type="compositionally biased region" description="Acidic residues" evidence="1">
    <location>
        <begin position="62"/>
        <end position="72"/>
    </location>
</feature>
<evidence type="ECO:0000313" key="3">
    <source>
        <dbReference type="Proteomes" id="UP001190700"/>
    </source>
</evidence>
<sequence length="149" mass="16175">MQAVGGESRRVGEADEYALPHVPRDAFSVALDKCSSSQEQAQRTDAARRTGSGLMDAGGASGDEEGSDDEADANPQMQSDLLADGTDYPLLDITRIKAETPEIEWRHLGVEECTDLPLDLYDEEDRPYAEYLKALKAMSARPDLTAAVL</sequence>
<keyword evidence="3" id="KW-1185">Reference proteome</keyword>
<dbReference type="Proteomes" id="UP001190700">
    <property type="component" value="Unassembled WGS sequence"/>
</dbReference>
<comment type="caution">
    <text evidence="2">The sequence shown here is derived from an EMBL/GenBank/DDBJ whole genome shotgun (WGS) entry which is preliminary data.</text>
</comment>
<feature type="compositionally biased region" description="Polar residues" evidence="1">
    <location>
        <begin position="34"/>
        <end position="43"/>
    </location>
</feature>